<proteinExistence type="predicted"/>
<keyword evidence="2" id="KW-1185">Reference proteome</keyword>
<evidence type="ECO:0000313" key="1">
    <source>
        <dbReference type="EMBL" id="SDY98546.1"/>
    </source>
</evidence>
<name>A0A1H3PBP1_9BACT</name>
<sequence>MLAGGINEGLVNDDWFFEVLNVASSILNTKKGGTGLSSRAGTK</sequence>
<dbReference type="AlphaFoldDB" id="A0A1H3PBP1"/>
<evidence type="ECO:0000313" key="2">
    <source>
        <dbReference type="Proteomes" id="UP000199249"/>
    </source>
</evidence>
<reference evidence="2" key="1">
    <citation type="submission" date="2016-10" db="EMBL/GenBank/DDBJ databases">
        <authorList>
            <person name="Varghese N."/>
            <person name="Submissions S."/>
        </authorList>
    </citation>
    <scope>NUCLEOTIDE SEQUENCE [LARGE SCALE GENOMIC DNA]</scope>
    <source>
        <strain evidence="2">CGMCC 1.8975</strain>
    </source>
</reference>
<dbReference type="EMBL" id="FNOV01000028">
    <property type="protein sequence ID" value="SDY98546.1"/>
    <property type="molecule type" value="Genomic_DNA"/>
</dbReference>
<gene>
    <name evidence="1" type="ORF">SAMN04488069_1281</name>
</gene>
<dbReference type="Proteomes" id="UP000199249">
    <property type="component" value="Unassembled WGS sequence"/>
</dbReference>
<organism evidence="1 2">
    <name type="scientific">Hymenobacter psychrophilus</name>
    <dbReference type="NCBI Taxonomy" id="651662"/>
    <lineage>
        <taxon>Bacteria</taxon>
        <taxon>Pseudomonadati</taxon>
        <taxon>Bacteroidota</taxon>
        <taxon>Cytophagia</taxon>
        <taxon>Cytophagales</taxon>
        <taxon>Hymenobacteraceae</taxon>
        <taxon>Hymenobacter</taxon>
    </lineage>
</organism>
<accession>A0A1H3PBP1</accession>
<protein>
    <submittedName>
        <fullName evidence="1">Uncharacterized protein</fullName>
    </submittedName>
</protein>